<name>A0ABQ9CU98_9PASS</name>
<protein>
    <submittedName>
        <fullName evidence="1">Rna-directed dna polymerase from mobile element jockey-like</fullName>
    </submittedName>
</protein>
<comment type="caution">
    <text evidence="1">The sequence shown here is derived from an EMBL/GenBank/DDBJ whole genome shotgun (WGS) entry which is preliminary data.</text>
</comment>
<organism evidence="1 2">
    <name type="scientific">Willisornis vidua</name>
    <name type="common">Xingu scale-backed antbird</name>
    <dbReference type="NCBI Taxonomy" id="1566151"/>
    <lineage>
        <taxon>Eukaryota</taxon>
        <taxon>Metazoa</taxon>
        <taxon>Chordata</taxon>
        <taxon>Craniata</taxon>
        <taxon>Vertebrata</taxon>
        <taxon>Euteleostomi</taxon>
        <taxon>Archelosauria</taxon>
        <taxon>Archosauria</taxon>
        <taxon>Dinosauria</taxon>
        <taxon>Saurischia</taxon>
        <taxon>Theropoda</taxon>
        <taxon>Coelurosauria</taxon>
        <taxon>Aves</taxon>
        <taxon>Neognathae</taxon>
        <taxon>Neoaves</taxon>
        <taxon>Telluraves</taxon>
        <taxon>Australaves</taxon>
        <taxon>Passeriformes</taxon>
        <taxon>Thamnophilidae</taxon>
        <taxon>Willisornis</taxon>
    </lineage>
</organism>
<dbReference type="EMBL" id="WHWB01034476">
    <property type="protein sequence ID" value="KAJ7409329.1"/>
    <property type="molecule type" value="Genomic_DNA"/>
</dbReference>
<proteinExistence type="predicted"/>
<gene>
    <name evidence="1" type="ORF">WISP_115375</name>
</gene>
<reference evidence="1" key="1">
    <citation type="submission" date="2019-10" db="EMBL/GenBank/DDBJ databases">
        <authorList>
            <person name="Soares A.E.R."/>
            <person name="Aleixo A."/>
            <person name="Schneider P."/>
            <person name="Miyaki C.Y."/>
            <person name="Schneider M.P."/>
            <person name="Mello C."/>
            <person name="Vasconcelos A.T.R."/>
        </authorList>
    </citation>
    <scope>NUCLEOTIDE SEQUENCE</scope>
    <source>
        <tissue evidence="1">Muscle</tissue>
    </source>
</reference>
<keyword evidence="2" id="KW-1185">Reference proteome</keyword>
<sequence length="106" mass="12134">MLKDLRSDLMSKCRAVTSGISQGLVLGMVLFSIYVSEMDYGIECILRKSADDTQLCGAFNMLEGRDAIQKDQDRLERWTHVKLMTCNKDKVLHLSWTNHKHMLGNE</sequence>
<evidence type="ECO:0000313" key="1">
    <source>
        <dbReference type="EMBL" id="KAJ7409329.1"/>
    </source>
</evidence>
<dbReference type="Proteomes" id="UP001145742">
    <property type="component" value="Unassembled WGS sequence"/>
</dbReference>
<evidence type="ECO:0000313" key="2">
    <source>
        <dbReference type="Proteomes" id="UP001145742"/>
    </source>
</evidence>
<dbReference type="PANTHER" id="PTHR33332">
    <property type="entry name" value="REVERSE TRANSCRIPTASE DOMAIN-CONTAINING PROTEIN"/>
    <property type="match status" value="1"/>
</dbReference>
<accession>A0ABQ9CU98</accession>